<dbReference type="OrthoDB" id="9772053at2"/>
<name>W6N933_CLOTY</name>
<evidence type="ECO:0000256" key="3">
    <source>
        <dbReference type="ARBA" id="ARBA00022670"/>
    </source>
</evidence>
<feature type="binding site" evidence="8">
    <location>
        <position position="223"/>
    </location>
    <ligand>
        <name>Zn(2+)</name>
        <dbReference type="ChEBI" id="CHEBI:29105"/>
        <label>1</label>
    </ligand>
</feature>
<keyword evidence="5" id="KW-0378">Hydrolase</keyword>
<dbReference type="GO" id="GO:0006508">
    <property type="term" value="P:proteolysis"/>
    <property type="evidence" value="ECO:0007669"/>
    <property type="project" value="UniProtKB-KW"/>
</dbReference>
<comment type="caution">
    <text evidence="9">The sequence shown here is derived from an EMBL/GenBank/DDBJ whole genome shotgun (WGS) entry which is preliminary data.</text>
</comment>
<evidence type="ECO:0000256" key="4">
    <source>
        <dbReference type="ARBA" id="ARBA00022723"/>
    </source>
</evidence>
<protein>
    <submittedName>
        <fullName evidence="9">Endoglucanase, aminopeptidase M42 family</fullName>
    </submittedName>
</protein>
<accession>W6N933</accession>
<comment type="cofactor">
    <cofactor evidence="8">
        <name>a divalent metal cation</name>
        <dbReference type="ChEBI" id="CHEBI:60240"/>
    </cofactor>
    <text evidence="8">Binds 2 divalent metal cations per subunit.</text>
</comment>
<keyword evidence="2 9" id="KW-0031">Aminopeptidase</keyword>
<dbReference type="EMBL" id="CBXI010000045">
    <property type="protein sequence ID" value="CDL92960.1"/>
    <property type="molecule type" value="Genomic_DNA"/>
</dbReference>
<reference evidence="9 10" key="1">
    <citation type="journal article" date="2015" name="Genome Announc.">
        <title>Draft Genome Sequence of Clostridium tyrobutyricum Strain DIVETGP, Isolated from Cow's Milk for Grana Padano Production.</title>
        <authorList>
            <person name="Soggiu A."/>
            <person name="Piras C."/>
            <person name="Gaiarsa S."/>
            <person name="Sassera D."/>
            <person name="Roncada P."/>
            <person name="Bendixen E."/>
            <person name="Brasca M."/>
            <person name="Bonizzi L."/>
        </authorList>
    </citation>
    <scope>NUCLEOTIDE SEQUENCE [LARGE SCALE GENOMIC DNA]</scope>
    <source>
        <strain evidence="9 10">DIVETGP</strain>
    </source>
</reference>
<dbReference type="SUPFAM" id="SSF53187">
    <property type="entry name" value="Zn-dependent exopeptidases"/>
    <property type="match status" value="1"/>
</dbReference>
<keyword evidence="3" id="KW-0645">Protease</keyword>
<evidence type="ECO:0000256" key="1">
    <source>
        <dbReference type="ARBA" id="ARBA00006272"/>
    </source>
</evidence>
<dbReference type="GO" id="GO:0046872">
    <property type="term" value="F:metal ion binding"/>
    <property type="evidence" value="ECO:0007669"/>
    <property type="project" value="UniProtKB-UniRule"/>
</dbReference>
<feature type="binding site" evidence="8">
    <location>
        <position position="62"/>
    </location>
    <ligand>
        <name>Zn(2+)</name>
        <dbReference type="ChEBI" id="CHEBI:29105"/>
        <label>1</label>
    </ligand>
</feature>
<evidence type="ECO:0000313" key="10">
    <source>
        <dbReference type="Proteomes" id="UP000019482"/>
    </source>
</evidence>
<dbReference type="GO" id="GO:0004177">
    <property type="term" value="F:aminopeptidase activity"/>
    <property type="evidence" value="ECO:0007669"/>
    <property type="project" value="UniProtKB-UniRule"/>
</dbReference>
<dbReference type="InterPro" id="IPR051464">
    <property type="entry name" value="Peptidase_M42_aminopept"/>
</dbReference>
<evidence type="ECO:0000256" key="2">
    <source>
        <dbReference type="ARBA" id="ARBA00022438"/>
    </source>
</evidence>
<dbReference type="InterPro" id="IPR008007">
    <property type="entry name" value="Peptidase_M42"/>
</dbReference>
<keyword evidence="4 8" id="KW-0479">Metal-binding</keyword>
<dbReference type="Gene3D" id="3.40.630.10">
    <property type="entry name" value="Zn peptidases"/>
    <property type="match status" value="1"/>
</dbReference>
<dbReference type="PANTHER" id="PTHR32481:SF0">
    <property type="entry name" value="AMINOPEPTIDASE YPDE-RELATED"/>
    <property type="match status" value="1"/>
</dbReference>
<dbReference type="SUPFAM" id="SSF101821">
    <property type="entry name" value="Aminopeptidase/glucanase lid domain"/>
    <property type="match status" value="1"/>
</dbReference>
<dbReference type="Proteomes" id="UP000019482">
    <property type="component" value="Unassembled WGS sequence"/>
</dbReference>
<dbReference type="RefSeq" id="WP_017751983.1">
    <property type="nucleotide sequence ID" value="NZ_CBXI010000045.1"/>
</dbReference>
<dbReference type="AlphaFoldDB" id="W6N933"/>
<dbReference type="PANTHER" id="PTHR32481">
    <property type="entry name" value="AMINOPEPTIDASE"/>
    <property type="match status" value="1"/>
</dbReference>
<evidence type="ECO:0000313" key="9">
    <source>
        <dbReference type="EMBL" id="CDL92960.1"/>
    </source>
</evidence>
<dbReference type="GeneID" id="29418282"/>
<evidence type="ECO:0000256" key="7">
    <source>
        <dbReference type="PIRSR" id="PIRSR001123-1"/>
    </source>
</evidence>
<keyword evidence="10" id="KW-1185">Reference proteome</keyword>
<evidence type="ECO:0000256" key="6">
    <source>
        <dbReference type="PIRNR" id="PIRNR001123"/>
    </source>
</evidence>
<evidence type="ECO:0000256" key="8">
    <source>
        <dbReference type="PIRSR" id="PIRSR001123-2"/>
    </source>
</evidence>
<dbReference type="PIRSF" id="PIRSF001123">
    <property type="entry name" value="PepA_GA"/>
    <property type="match status" value="1"/>
</dbReference>
<sequence>MLLEKLCNSIGPTGYEGDTRNLIKDELKIMNLEFSIDNMGNILVHKKGKNDKSNLKVMLSAHMDECGLIITSYNSDGTLKFSTLGSMNINSLPCKTVLIGKHKIRGVIGLKPIHLQNKKERTHSISLNDLCIDIGSYSKSETKSIIDLGDFAEFNIEFEKFSDTIIKSKALNDRLGCSILIEMLKEDYNCDLYAAFNVQENIGQRGVFASNYSVKPDIFVSIDTVNANDLVDIDINEGAPVFLGRGPVIPFKAGISMLDRSNVKCIRSIAEQSDIVYQRIAGTRKEGQSTSVQLTGSNMKILSVLIPCRYMNSIVSMCDLNDYENTIKLLKKYIKSF</sequence>
<dbReference type="Pfam" id="PF05343">
    <property type="entry name" value="Peptidase_M42"/>
    <property type="match status" value="1"/>
</dbReference>
<organism evidence="9 10">
    <name type="scientific">Clostridium tyrobutyricum DIVETGP</name>
    <dbReference type="NCBI Taxonomy" id="1408889"/>
    <lineage>
        <taxon>Bacteria</taxon>
        <taxon>Bacillati</taxon>
        <taxon>Bacillota</taxon>
        <taxon>Clostridia</taxon>
        <taxon>Eubacteriales</taxon>
        <taxon>Clostridiaceae</taxon>
        <taxon>Clostridium</taxon>
    </lineage>
</organism>
<comment type="similarity">
    <text evidence="1 6">Belongs to the peptidase M42 family.</text>
</comment>
<dbReference type="Gene3D" id="2.40.30.40">
    <property type="entry name" value="Peptidase M42, domain 2"/>
    <property type="match status" value="1"/>
</dbReference>
<dbReference type="InterPro" id="IPR023367">
    <property type="entry name" value="Peptidase_M42_dom2"/>
</dbReference>
<proteinExistence type="inferred from homology"/>
<evidence type="ECO:0000256" key="5">
    <source>
        <dbReference type="ARBA" id="ARBA00022801"/>
    </source>
</evidence>
<feature type="active site" description="Proton acceptor" evidence="7">
    <location>
        <position position="200"/>
    </location>
</feature>
<gene>
    <name evidence="9" type="ORF">CTDIVETGP_3030</name>
</gene>